<dbReference type="CDD" id="cd00093">
    <property type="entry name" value="HTH_XRE"/>
    <property type="match status" value="1"/>
</dbReference>
<dbReference type="Proteomes" id="UP000516424">
    <property type="component" value="Chromosome"/>
</dbReference>
<reference evidence="2 3" key="1">
    <citation type="journal article" date="2011" name="Microbiology">
        <title>Transcriptome response to different carbon sources in Acetobacter aceti.</title>
        <authorList>
            <person name="Sakurai K."/>
            <person name="Arai H."/>
            <person name="Ishii M."/>
            <person name="Igarashi Y."/>
        </authorList>
    </citation>
    <scope>NUCLEOTIDE SEQUENCE [LARGE SCALE GENOMIC DNA]</scope>
    <source>
        <strain evidence="2 3">NBRC 14818</strain>
    </source>
</reference>
<dbReference type="GO" id="GO:0003677">
    <property type="term" value="F:DNA binding"/>
    <property type="evidence" value="ECO:0007669"/>
    <property type="project" value="InterPro"/>
</dbReference>
<dbReference type="AlphaFoldDB" id="A0AB33IH04"/>
<dbReference type="PROSITE" id="PS50943">
    <property type="entry name" value="HTH_CROC1"/>
    <property type="match status" value="1"/>
</dbReference>
<dbReference type="Gene3D" id="1.10.260.40">
    <property type="entry name" value="lambda repressor-like DNA-binding domains"/>
    <property type="match status" value="1"/>
</dbReference>
<accession>A0AB33IH04</accession>
<dbReference type="SMART" id="SM00530">
    <property type="entry name" value="HTH_XRE"/>
    <property type="match status" value="1"/>
</dbReference>
<feature type="domain" description="HTH cro/C1-type" evidence="1">
    <location>
        <begin position="15"/>
        <end position="68"/>
    </location>
</feature>
<proteinExistence type="predicted"/>
<protein>
    <recommendedName>
        <fullName evidence="1">HTH cro/C1-type domain-containing protein</fullName>
    </recommendedName>
</protein>
<dbReference type="SUPFAM" id="SSF47413">
    <property type="entry name" value="lambda repressor-like DNA-binding domains"/>
    <property type="match status" value="1"/>
</dbReference>
<dbReference type="InterPro" id="IPR001387">
    <property type="entry name" value="Cro/C1-type_HTH"/>
</dbReference>
<keyword evidence="3" id="KW-1185">Reference proteome</keyword>
<evidence type="ECO:0000313" key="2">
    <source>
        <dbReference type="EMBL" id="BCK76298.1"/>
    </source>
</evidence>
<evidence type="ECO:0000259" key="1">
    <source>
        <dbReference type="PROSITE" id="PS50943"/>
    </source>
</evidence>
<organism evidence="2 3">
    <name type="scientific">Acetobacter aceti NBRC 14818</name>
    <dbReference type="NCBI Taxonomy" id="887700"/>
    <lineage>
        <taxon>Bacteria</taxon>
        <taxon>Pseudomonadati</taxon>
        <taxon>Pseudomonadota</taxon>
        <taxon>Alphaproteobacteria</taxon>
        <taxon>Acetobacterales</taxon>
        <taxon>Acetobacteraceae</taxon>
        <taxon>Acetobacter</taxon>
        <taxon>Acetobacter subgen. Acetobacter</taxon>
    </lineage>
</organism>
<dbReference type="EMBL" id="AP023410">
    <property type="protein sequence ID" value="BCK76298.1"/>
    <property type="molecule type" value="Genomic_DNA"/>
</dbReference>
<sequence length="328" mass="36946">MAAVTMRLSEIGQQLRAFRLESGMRADEIAARLGVSRAALYRYEKGEVIKLDTVQRLAELLKVSPLTLLGIGVEYYSRPLSFFERVRQVEEEADQILQISDPVAYLVTSPEYDSILNRAIAEQVENKQLIEQYQEIFTARRESYRLRRPTMITMLSEQSIERFLQRGVGEAIPMSDELRIEARRVAAMEIGRIAELIEAEPIGLQFSLLADVESTTNCILMRGRERMMLAINPFRCDMSPAATTGVSLVTSAPEAVNAHQRVIRSALGRILQGQESSRASPFPACTARHPVIHSSSPQAAERSRTCVTASYRCRYVKGCARIRRRHPS</sequence>
<gene>
    <name evidence="2" type="ORF">EMQ_1904</name>
</gene>
<evidence type="ECO:0000313" key="3">
    <source>
        <dbReference type="Proteomes" id="UP000516424"/>
    </source>
</evidence>
<dbReference type="Pfam" id="PF13560">
    <property type="entry name" value="HTH_31"/>
    <property type="match status" value="1"/>
</dbReference>
<name>A0AB33IH04_ACEAC</name>
<dbReference type="RefSeq" id="WP_010668039.1">
    <property type="nucleotide sequence ID" value="NZ_AP023410.1"/>
</dbReference>
<dbReference type="InterPro" id="IPR010982">
    <property type="entry name" value="Lambda_DNA-bd_dom_sf"/>
</dbReference>